<accession>A0AAV0E1H6</accession>
<name>A0AAV0E1H6_9ASTE</name>
<protein>
    <submittedName>
        <fullName evidence="2">Uncharacterized protein</fullName>
    </submittedName>
</protein>
<reference evidence="2" key="1">
    <citation type="submission" date="2022-07" db="EMBL/GenBank/DDBJ databases">
        <authorList>
            <person name="Macas J."/>
            <person name="Novak P."/>
            <person name="Neumann P."/>
        </authorList>
    </citation>
    <scope>NUCLEOTIDE SEQUENCE</scope>
</reference>
<proteinExistence type="predicted"/>
<gene>
    <name evidence="2" type="ORF">CEPIT_LOCUS19512</name>
</gene>
<evidence type="ECO:0000313" key="2">
    <source>
        <dbReference type="EMBL" id="CAH9111441.1"/>
    </source>
</evidence>
<evidence type="ECO:0000313" key="3">
    <source>
        <dbReference type="Proteomes" id="UP001152523"/>
    </source>
</evidence>
<feature type="compositionally biased region" description="Basic and acidic residues" evidence="1">
    <location>
        <begin position="19"/>
        <end position="35"/>
    </location>
</feature>
<dbReference type="Proteomes" id="UP001152523">
    <property type="component" value="Unassembled WGS sequence"/>
</dbReference>
<sequence>MKTENKEEKEEKEEEDEKEEKAEGRRRPSKFRDEAATNIGPAVTSGPTNRRREAVRRRINRHHIASQRDALPPGALPLRCLIEKRCNLYLMGKSTFDRGYSRPPDSK</sequence>
<comment type="caution">
    <text evidence="2">The sequence shown here is derived from an EMBL/GenBank/DDBJ whole genome shotgun (WGS) entry which is preliminary data.</text>
</comment>
<dbReference type="AlphaFoldDB" id="A0AAV0E1H6"/>
<evidence type="ECO:0000256" key="1">
    <source>
        <dbReference type="SAM" id="MobiDB-lite"/>
    </source>
</evidence>
<organism evidence="2 3">
    <name type="scientific">Cuscuta epithymum</name>
    <dbReference type="NCBI Taxonomy" id="186058"/>
    <lineage>
        <taxon>Eukaryota</taxon>
        <taxon>Viridiplantae</taxon>
        <taxon>Streptophyta</taxon>
        <taxon>Embryophyta</taxon>
        <taxon>Tracheophyta</taxon>
        <taxon>Spermatophyta</taxon>
        <taxon>Magnoliopsida</taxon>
        <taxon>eudicotyledons</taxon>
        <taxon>Gunneridae</taxon>
        <taxon>Pentapetalae</taxon>
        <taxon>asterids</taxon>
        <taxon>lamiids</taxon>
        <taxon>Solanales</taxon>
        <taxon>Convolvulaceae</taxon>
        <taxon>Cuscuteae</taxon>
        <taxon>Cuscuta</taxon>
        <taxon>Cuscuta subgen. Cuscuta</taxon>
    </lineage>
</organism>
<feature type="region of interest" description="Disordered" evidence="1">
    <location>
        <begin position="1"/>
        <end position="53"/>
    </location>
</feature>
<keyword evidence="3" id="KW-1185">Reference proteome</keyword>
<dbReference type="EMBL" id="CAMAPF010000182">
    <property type="protein sequence ID" value="CAH9111441.1"/>
    <property type="molecule type" value="Genomic_DNA"/>
</dbReference>